<comment type="similarity">
    <text evidence="2 5">Belongs to the acyl-CoA dehydrogenase family.</text>
</comment>
<accession>A0ABV1NTS6</accession>
<dbReference type="InterPro" id="IPR009075">
    <property type="entry name" value="AcylCo_DH/oxidase_C"/>
</dbReference>
<dbReference type="InterPro" id="IPR046373">
    <property type="entry name" value="Acyl-CoA_Oxase/DH_mid-dom_sf"/>
</dbReference>
<gene>
    <name evidence="9" type="ORF">V6R90_01305</name>
</gene>
<evidence type="ECO:0000313" key="9">
    <source>
        <dbReference type="EMBL" id="MEQ7845896.1"/>
    </source>
</evidence>
<keyword evidence="5" id="KW-0560">Oxidoreductase</keyword>
<sequence length="397" mass="43481">MARLCQTEGLTEDQSEILKAVRSFVESEILPVATELEHADEYPTDIVEGLKELGVFGLMIPEEYGGLGESLLTYALVVEEIARGWMSVSGVINTHFIVAYLLMHHGTEEQKQKYLPRMATGEVRGSFSMSEPGLGSDVAAIKTKAVRTDEGYEITGQKMWLTNGGSSTLVALLVKTDEGADSVYRNMTTFLVEKEAGFGETAQGVTVPGKIEKMGYKGVDTTELVLEGHRISADQILGGAPGQGFYQMMDGVEVGRVNVAARATGVANRAFELAIAYAQQRETFGKPIVEHQAILFRLAEMATKVEAAHAMMVRSARSKDGGQRNDVEAGMAKYLAAEYCNEVVEASFRIHGGYGYSKEYEIERLYREAAFLLIGEGTADIQKMIIGRAVLKDYRLR</sequence>
<evidence type="ECO:0000259" key="6">
    <source>
        <dbReference type="Pfam" id="PF00441"/>
    </source>
</evidence>
<keyword evidence="10" id="KW-1185">Reference proteome</keyword>
<evidence type="ECO:0000256" key="5">
    <source>
        <dbReference type="RuleBase" id="RU362125"/>
    </source>
</evidence>
<evidence type="ECO:0000259" key="8">
    <source>
        <dbReference type="Pfam" id="PF02771"/>
    </source>
</evidence>
<evidence type="ECO:0000256" key="3">
    <source>
        <dbReference type="ARBA" id="ARBA00022630"/>
    </source>
</evidence>
<feature type="domain" description="Acyl-CoA oxidase/dehydrogenase middle" evidence="7">
    <location>
        <begin position="126"/>
        <end position="227"/>
    </location>
</feature>
<dbReference type="Gene3D" id="1.20.140.10">
    <property type="entry name" value="Butyryl-CoA Dehydrogenase, subunit A, domain 3"/>
    <property type="match status" value="1"/>
</dbReference>
<comment type="cofactor">
    <cofactor evidence="1 5">
        <name>FAD</name>
        <dbReference type="ChEBI" id="CHEBI:57692"/>
    </cofactor>
</comment>
<dbReference type="EMBL" id="JBEGDP010000001">
    <property type="protein sequence ID" value="MEQ7845896.1"/>
    <property type="molecule type" value="Genomic_DNA"/>
</dbReference>
<dbReference type="SUPFAM" id="SSF47203">
    <property type="entry name" value="Acyl-CoA dehydrogenase C-terminal domain-like"/>
    <property type="match status" value="1"/>
</dbReference>
<dbReference type="Gene3D" id="2.40.110.10">
    <property type="entry name" value="Butyryl-CoA Dehydrogenase, subunit A, domain 2"/>
    <property type="match status" value="1"/>
</dbReference>
<dbReference type="InterPro" id="IPR006091">
    <property type="entry name" value="Acyl-CoA_Oxase/DH_mid-dom"/>
</dbReference>
<dbReference type="InterPro" id="IPR013786">
    <property type="entry name" value="AcylCoA_DH/ox_N"/>
</dbReference>
<dbReference type="PANTHER" id="PTHR43884:SF12">
    <property type="entry name" value="ISOVALERYL-COA DEHYDROGENASE, MITOCHONDRIAL-RELATED"/>
    <property type="match status" value="1"/>
</dbReference>
<reference evidence="9 10" key="1">
    <citation type="submission" date="2024-02" db="EMBL/GenBank/DDBJ databases">
        <title>Full genome sequence of Nocardioides kribbensis.</title>
        <authorList>
            <person name="Poletto B.L."/>
            <person name="Silva G."/>
            <person name="Galante D."/>
            <person name="Campos K.R."/>
            <person name="Santos M.B.N."/>
            <person name="Sacchi C.T."/>
        </authorList>
    </citation>
    <scope>NUCLEOTIDE SEQUENCE [LARGE SCALE GENOMIC DNA]</scope>
    <source>
        <strain evidence="9 10">O4R</strain>
    </source>
</reference>
<feature type="domain" description="Acyl-CoA dehydrogenase/oxidase N-terminal" evidence="8">
    <location>
        <begin position="11"/>
        <end position="122"/>
    </location>
</feature>
<dbReference type="PANTHER" id="PTHR43884">
    <property type="entry name" value="ACYL-COA DEHYDROGENASE"/>
    <property type="match status" value="1"/>
</dbReference>
<dbReference type="InterPro" id="IPR036250">
    <property type="entry name" value="AcylCo_DH-like_C"/>
</dbReference>
<dbReference type="InterPro" id="IPR037069">
    <property type="entry name" value="AcylCoA_DH/ox_N_sf"/>
</dbReference>
<name>A0ABV1NTS6_9ACTN</name>
<dbReference type="Proteomes" id="UP001482520">
    <property type="component" value="Unassembled WGS sequence"/>
</dbReference>
<feature type="domain" description="Acyl-CoA dehydrogenase/oxidase C-terminal" evidence="6">
    <location>
        <begin position="242"/>
        <end position="391"/>
    </location>
</feature>
<dbReference type="Gene3D" id="1.10.540.10">
    <property type="entry name" value="Acyl-CoA dehydrogenase/oxidase, N-terminal domain"/>
    <property type="match status" value="1"/>
</dbReference>
<evidence type="ECO:0000313" key="10">
    <source>
        <dbReference type="Proteomes" id="UP001482520"/>
    </source>
</evidence>
<dbReference type="SUPFAM" id="SSF56645">
    <property type="entry name" value="Acyl-CoA dehydrogenase NM domain-like"/>
    <property type="match status" value="1"/>
</dbReference>
<dbReference type="Pfam" id="PF02770">
    <property type="entry name" value="Acyl-CoA_dh_M"/>
    <property type="match status" value="1"/>
</dbReference>
<dbReference type="Pfam" id="PF02771">
    <property type="entry name" value="Acyl-CoA_dh_N"/>
    <property type="match status" value="1"/>
</dbReference>
<evidence type="ECO:0000259" key="7">
    <source>
        <dbReference type="Pfam" id="PF02770"/>
    </source>
</evidence>
<protein>
    <submittedName>
        <fullName evidence="9">Acyl-CoA dehydrogenase family protein</fullName>
    </submittedName>
</protein>
<dbReference type="RefSeq" id="WP_056863987.1">
    <property type="nucleotide sequence ID" value="NZ_BAAAMM010000001.1"/>
</dbReference>
<keyword evidence="4 5" id="KW-0274">FAD</keyword>
<dbReference type="PIRSF" id="PIRSF016578">
    <property type="entry name" value="HsaA"/>
    <property type="match status" value="1"/>
</dbReference>
<dbReference type="Pfam" id="PF00441">
    <property type="entry name" value="Acyl-CoA_dh_1"/>
    <property type="match status" value="1"/>
</dbReference>
<proteinExistence type="inferred from homology"/>
<keyword evidence="3 5" id="KW-0285">Flavoprotein</keyword>
<evidence type="ECO:0000256" key="1">
    <source>
        <dbReference type="ARBA" id="ARBA00001974"/>
    </source>
</evidence>
<evidence type="ECO:0000256" key="4">
    <source>
        <dbReference type="ARBA" id="ARBA00022827"/>
    </source>
</evidence>
<comment type="caution">
    <text evidence="9">The sequence shown here is derived from an EMBL/GenBank/DDBJ whole genome shotgun (WGS) entry which is preliminary data.</text>
</comment>
<organism evidence="9 10">
    <name type="scientific">Nocardioides kribbensis</name>
    <dbReference type="NCBI Taxonomy" id="305517"/>
    <lineage>
        <taxon>Bacteria</taxon>
        <taxon>Bacillati</taxon>
        <taxon>Actinomycetota</taxon>
        <taxon>Actinomycetes</taxon>
        <taxon>Propionibacteriales</taxon>
        <taxon>Nocardioidaceae</taxon>
        <taxon>Nocardioides</taxon>
    </lineage>
</organism>
<dbReference type="InterPro" id="IPR009100">
    <property type="entry name" value="AcylCoA_DH/oxidase_NM_dom_sf"/>
</dbReference>
<evidence type="ECO:0000256" key="2">
    <source>
        <dbReference type="ARBA" id="ARBA00009347"/>
    </source>
</evidence>